<dbReference type="AlphaFoldDB" id="A0A0A0B710"/>
<dbReference type="PANTHER" id="PTHR43808:SF8">
    <property type="entry name" value="PEPTIDASE M20 DIMERISATION DOMAIN-CONTAINING PROTEIN"/>
    <property type="match status" value="1"/>
</dbReference>
<evidence type="ECO:0000256" key="3">
    <source>
        <dbReference type="ARBA" id="ARBA00022723"/>
    </source>
</evidence>
<dbReference type="Gene3D" id="3.40.630.10">
    <property type="entry name" value="Zn peptidases"/>
    <property type="match status" value="1"/>
</dbReference>
<evidence type="ECO:0000259" key="7">
    <source>
        <dbReference type="Pfam" id="PF07687"/>
    </source>
</evidence>
<dbReference type="InterPro" id="IPR011650">
    <property type="entry name" value="Peptidase_M20_dimer"/>
</dbReference>
<dbReference type="Gene3D" id="1.10.150.900">
    <property type="match status" value="1"/>
</dbReference>
<keyword evidence="4" id="KW-0378">Hydrolase</keyword>
<dbReference type="InterPro" id="IPR050072">
    <property type="entry name" value="Peptidase_M20A"/>
</dbReference>
<comment type="caution">
    <text evidence="8">The sequence shown here is derived from an EMBL/GenBank/DDBJ whole genome shotgun (WGS) entry which is preliminary data.</text>
</comment>
<keyword evidence="5" id="KW-0862">Zinc</keyword>
<feature type="domain" description="Peptidase M20 dimerisation" evidence="7">
    <location>
        <begin position="225"/>
        <end position="364"/>
    </location>
</feature>
<comment type="cofactor">
    <cofactor evidence="1">
        <name>Zn(2+)</name>
        <dbReference type="ChEBI" id="CHEBI:29105"/>
    </cofactor>
</comment>
<dbReference type="FunFam" id="1.10.150.900:FF:000002">
    <property type="entry name" value="M20/M25/M40 family peptidase"/>
    <property type="match status" value="1"/>
</dbReference>
<keyword evidence="9" id="KW-1185">Reference proteome</keyword>
<dbReference type="SUPFAM" id="SSF55031">
    <property type="entry name" value="Bacterial exopeptidase dimerisation domain"/>
    <property type="match status" value="1"/>
</dbReference>
<feature type="region of interest" description="Disordered" evidence="6">
    <location>
        <begin position="1"/>
        <end position="21"/>
    </location>
</feature>
<dbReference type="PANTHER" id="PTHR43808">
    <property type="entry name" value="ACETYLORNITHINE DEACETYLASE"/>
    <property type="match status" value="1"/>
</dbReference>
<proteinExistence type="inferred from homology"/>
<dbReference type="STRING" id="1408250.Q760_16215"/>
<gene>
    <name evidence="8" type="ORF">Q760_16215</name>
</gene>
<dbReference type="GO" id="GO:0046872">
    <property type="term" value="F:metal ion binding"/>
    <property type="evidence" value="ECO:0007669"/>
    <property type="project" value="UniProtKB-KW"/>
</dbReference>
<evidence type="ECO:0000256" key="4">
    <source>
        <dbReference type="ARBA" id="ARBA00022801"/>
    </source>
</evidence>
<dbReference type="InterPro" id="IPR036264">
    <property type="entry name" value="Bact_exopeptidase_dim_dom"/>
</dbReference>
<evidence type="ECO:0000256" key="5">
    <source>
        <dbReference type="ARBA" id="ARBA00022833"/>
    </source>
</evidence>
<dbReference type="NCBIfam" id="NF005913">
    <property type="entry name" value="PRK07906.1"/>
    <property type="match status" value="1"/>
</dbReference>
<dbReference type="Pfam" id="PF01546">
    <property type="entry name" value="Peptidase_M20"/>
    <property type="match status" value="1"/>
</dbReference>
<evidence type="ECO:0000313" key="8">
    <source>
        <dbReference type="EMBL" id="KGM01983.1"/>
    </source>
</evidence>
<evidence type="ECO:0000313" key="9">
    <source>
        <dbReference type="Proteomes" id="UP000029833"/>
    </source>
</evidence>
<dbReference type="EMBL" id="AXNT01000072">
    <property type="protein sequence ID" value="KGM01983.1"/>
    <property type="molecule type" value="Genomic_DNA"/>
</dbReference>
<evidence type="ECO:0000256" key="2">
    <source>
        <dbReference type="ARBA" id="ARBA00006247"/>
    </source>
</evidence>
<dbReference type="InterPro" id="IPR002933">
    <property type="entry name" value="Peptidase_M20"/>
</dbReference>
<dbReference type="Pfam" id="PF07687">
    <property type="entry name" value="M20_dimer"/>
    <property type="match status" value="1"/>
</dbReference>
<organism evidence="8 9">
    <name type="scientific">Cellulomonas cellasea DSM 20118</name>
    <dbReference type="NCBI Taxonomy" id="1408250"/>
    <lineage>
        <taxon>Bacteria</taxon>
        <taxon>Bacillati</taxon>
        <taxon>Actinomycetota</taxon>
        <taxon>Actinomycetes</taxon>
        <taxon>Micrococcales</taxon>
        <taxon>Cellulomonadaceae</taxon>
        <taxon>Cellulomonas</taxon>
    </lineage>
</organism>
<comment type="similarity">
    <text evidence="2">Belongs to the peptidase M20A family.</text>
</comment>
<evidence type="ECO:0000256" key="6">
    <source>
        <dbReference type="SAM" id="MobiDB-lite"/>
    </source>
</evidence>
<dbReference type="Proteomes" id="UP000029833">
    <property type="component" value="Unassembled WGS sequence"/>
</dbReference>
<dbReference type="Gene3D" id="3.30.70.360">
    <property type="match status" value="1"/>
</dbReference>
<dbReference type="SUPFAM" id="SSF53187">
    <property type="entry name" value="Zn-dependent exopeptidases"/>
    <property type="match status" value="1"/>
</dbReference>
<protein>
    <recommendedName>
        <fullName evidence="7">Peptidase M20 dimerisation domain-containing protein</fullName>
    </recommendedName>
</protein>
<evidence type="ECO:0000256" key="1">
    <source>
        <dbReference type="ARBA" id="ARBA00001947"/>
    </source>
</evidence>
<dbReference type="GO" id="GO:0016787">
    <property type="term" value="F:hydrolase activity"/>
    <property type="evidence" value="ECO:0007669"/>
    <property type="project" value="UniProtKB-KW"/>
</dbReference>
<name>A0A0A0B710_9CELL</name>
<accession>A0A0A0B710</accession>
<sequence>MVRMPTVPSAASSEPSDRLATGAVPGAREQVGGHPTAEDEVVRICQELIRLDTSNYGDGSGPGERAAAEHVMALLTEVGLAPEYYETAPGRANVVVRLEGEDRSRPALVLHGHLDVVPAQAKDWKIDPFAGEVHDGLVWGRGAVDMKDMDAMILAVVRQMAREGRRPARDVIVAFFADEEAGGVWGARWSVDNRPELFEGATEAISEVGGFSVDVDGRRAYLLQTAEKGIGWLRLIADGRAGHGSQVTTDNAVTHLAGAIARIGAHPWPLALTPTVRALLEGVADLTGLPFDPEDEGTVDRLVRALGPASRFVGATVRNTTNPTQLVAGYKANVVPGRAEGVVDGRFVPGTEEDFLATIRDLAGPHVRVEHIHRDIALEVPFEGDLVDAMVGSLLAEDPGARVLPYTLSGGTDNKSLARLGITGYGFAPLRLPADLDFAGMFHGVDERVTTDALRFGVRVLDRLLRSA</sequence>
<reference evidence="8 9" key="1">
    <citation type="submission" date="2013-10" db="EMBL/GenBank/DDBJ databases">
        <authorList>
            <person name="Wang G."/>
            <person name="Zhuang W."/>
        </authorList>
    </citation>
    <scope>NUCLEOTIDE SEQUENCE [LARGE SCALE GENOMIC DNA]</scope>
    <source>
        <strain evidence="8 9">DSM 20118</strain>
    </source>
</reference>
<keyword evidence="3" id="KW-0479">Metal-binding</keyword>